<protein>
    <recommendedName>
        <fullName evidence="3">phospholipase D</fullName>
        <ecNumber evidence="3">3.1.4.4</ecNumber>
    </recommendedName>
</protein>
<reference evidence="9" key="1">
    <citation type="journal article" date="2020" name="mSystems">
        <title>Genome- and Community-Level Interaction Insights into Carbon Utilization and Element Cycling Functions of Hydrothermarchaeota in Hydrothermal Sediment.</title>
        <authorList>
            <person name="Zhou Z."/>
            <person name="Liu Y."/>
            <person name="Xu W."/>
            <person name="Pan J."/>
            <person name="Luo Z.H."/>
            <person name="Li M."/>
        </authorList>
    </citation>
    <scope>NUCLEOTIDE SEQUENCE [LARGE SCALE GENOMIC DNA]</scope>
    <source>
        <strain evidence="9">SpSt-69</strain>
    </source>
</reference>
<dbReference type="InterPro" id="IPR008979">
    <property type="entry name" value="Galactose-bd-like_sf"/>
</dbReference>
<comment type="similarity">
    <text evidence="2">Belongs to the phospholipase D family.</text>
</comment>
<dbReference type="EC" id="3.1.4.4" evidence="3"/>
<keyword evidence="4" id="KW-0378">Hydrolase</keyword>
<evidence type="ECO:0000256" key="2">
    <source>
        <dbReference type="ARBA" id="ARBA00008664"/>
    </source>
</evidence>
<evidence type="ECO:0000259" key="8">
    <source>
        <dbReference type="PROSITE" id="PS50035"/>
    </source>
</evidence>
<dbReference type="GO" id="GO:0016891">
    <property type="term" value="F:RNA endonuclease activity producing 5'-phosphomonoesters, hydrolytic mechanism"/>
    <property type="evidence" value="ECO:0007669"/>
    <property type="project" value="TreeGrafter"/>
</dbReference>
<dbReference type="Pfam" id="PF02018">
    <property type="entry name" value="CBM_4_9"/>
    <property type="match status" value="1"/>
</dbReference>
<evidence type="ECO:0000256" key="1">
    <source>
        <dbReference type="ARBA" id="ARBA00000798"/>
    </source>
</evidence>
<comment type="caution">
    <text evidence="9">The sequence shown here is derived from an EMBL/GenBank/DDBJ whole genome shotgun (WGS) entry which is preliminary data.</text>
</comment>
<dbReference type="Gene3D" id="3.30.870.10">
    <property type="entry name" value="Endonuclease Chain A"/>
    <property type="match status" value="2"/>
</dbReference>
<name>A0A7V3ZY36_UNCW3</name>
<dbReference type="GO" id="GO:0016798">
    <property type="term" value="F:hydrolase activity, acting on glycosyl bonds"/>
    <property type="evidence" value="ECO:0007669"/>
    <property type="project" value="InterPro"/>
</dbReference>
<dbReference type="InterPro" id="IPR051406">
    <property type="entry name" value="PLD_domain"/>
</dbReference>
<proteinExistence type="inferred from homology"/>
<gene>
    <name evidence="9" type="ORF">ENU66_05505</name>
</gene>
<feature type="signal peptide" evidence="7">
    <location>
        <begin position="1"/>
        <end position="25"/>
    </location>
</feature>
<accession>A0A7V3ZY36</accession>
<dbReference type="SUPFAM" id="SSF49785">
    <property type="entry name" value="Galactose-binding domain-like"/>
    <property type="match status" value="1"/>
</dbReference>
<keyword evidence="5" id="KW-0442">Lipid degradation</keyword>
<dbReference type="PANTHER" id="PTHR43856:SF1">
    <property type="entry name" value="MITOCHONDRIAL CARDIOLIPIN HYDROLASE"/>
    <property type="match status" value="1"/>
</dbReference>
<dbReference type="GO" id="GO:0006793">
    <property type="term" value="P:phosphorus metabolic process"/>
    <property type="evidence" value="ECO:0007669"/>
    <property type="project" value="UniProtKB-ARBA"/>
</dbReference>
<dbReference type="Gene3D" id="2.60.120.260">
    <property type="entry name" value="Galactose-binding domain-like"/>
    <property type="match status" value="1"/>
</dbReference>
<dbReference type="PROSITE" id="PS50035">
    <property type="entry name" value="PLD"/>
    <property type="match status" value="1"/>
</dbReference>
<evidence type="ECO:0000313" key="9">
    <source>
        <dbReference type="EMBL" id="HGL17760.1"/>
    </source>
</evidence>
<dbReference type="SUPFAM" id="SSF56024">
    <property type="entry name" value="Phospholipase D/nuclease"/>
    <property type="match status" value="2"/>
</dbReference>
<dbReference type="InterPro" id="IPR001736">
    <property type="entry name" value="PLipase_D/transphosphatidylase"/>
</dbReference>
<evidence type="ECO:0000256" key="5">
    <source>
        <dbReference type="ARBA" id="ARBA00022963"/>
    </source>
</evidence>
<sequence length="685" mass="76317">MKRFRRVVKILVKLGFLAFATFSHAQELITNGSFEEWSGGLPTGWTKESGVNITQSSNPVYDGNYSVGLEATGATNAGIYQDVPVTPGVSYTFKVALYAVNGTGNQGVGFLISWYTASGSFISSTSVTYANILNSWVIDSIVATAPDNAAYARLRIRCYADNALGGYADKASFYRTDSPPQGSPPSFASIVRIPEYPEPDQSFNVVAQLIDPDGDVQSCNLYCSVNFGAFQSIVPDSEQNYSYYFTIPGQPSGSFVRYYLVASDQYHTVYSDTFGFQVGGFSFTVYFENDDLLNKLGEFIHNATYSLDCCYYEIFNDVIVDSLIAAKGRGVKIRIITDSTYYDKSGITRLIQSGIPVIHEGVGPNSTNHIMHNKFIVRDFRDNDPSNDFVWTGSFNAGDILHVDNVLIIKSTEVAGAYTQEFEQMWGSVADEPDTLASRTGTRKSDVLENHCFVSGSDTVWVYFSPQDNPIQYVCSFASRARSSVSYLIYSFTREDLRDTLISLHNRGISVRGVHEDNAGINPVFTDLQNAGLDVYWANVSSPYNLLHAKVMIIDTTYVITGSMNWSNNGTSYNDENLVIIRNSEIARLYWDWFKFHYTAAGGYLDISEFSSRRGIIASPNPFTGFVKFSRANLSVFDVNGREIKRIGEEKYWDGRDFQGKTVHPGVYFVRDERGTILGKIIKIR</sequence>
<dbReference type="Pfam" id="PF13091">
    <property type="entry name" value="PLDc_2"/>
    <property type="match status" value="2"/>
</dbReference>
<comment type="catalytic activity">
    <reaction evidence="1">
        <text>a 1,2-diacyl-sn-glycero-3-phosphocholine + H2O = a 1,2-diacyl-sn-glycero-3-phosphate + choline + H(+)</text>
        <dbReference type="Rhea" id="RHEA:14445"/>
        <dbReference type="ChEBI" id="CHEBI:15354"/>
        <dbReference type="ChEBI" id="CHEBI:15377"/>
        <dbReference type="ChEBI" id="CHEBI:15378"/>
        <dbReference type="ChEBI" id="CHEBI:57643"/>
        <dbReference type="ChEBI" id="CHEBI:58608"/>
        <dbReference type="EC" id="3.1.4.4"/>
    </reaction>
</comment>
<evidence type="ECO:0000256" key="4">
    <source>
        <dbReference type="ARBA" id="ARBA00022801"/>
    </source>
</evidence>
<evidence type="ECO:0000256" key="7">
    <source>
        <dbReference type="SAM" id="SignalP"/>
    </source>
</evidence>
<dbReference type="InterPro" id="IPR025202">
    <property type="entry name" value="PLD-like_dom"/>
</dbReference>
<dbReference type="AlphaFoldDB" id="A0A7V3ZY36"/>
<dbReference type="SMART" id="SM00155">
    <property type="entry name" value="PLDc"/>
    <property type="match status" value="1"/>
</dbReference>
<dbReference type="GO" id="GO:0004630">
    <property type="term" value="F:phospholipase D activity"/>
    <property type="evidence" value="ECO:0007669"/>
    <property type="project" value="UniProtKB-EC"/>
</dbReference>
<dbReference type="PANTHER" id="PTHR43856">
    <property type="entry name" value="CARDIOLIPIN HYDROLASE"/>
    <property type="match status" value="1"/>
</dbReference>
<dbReference type="InterPro" id="IPR003305">
    <property type="entry name" value="CenC_carb-bd"/>
</dbReference>
<feature type="chain" id="PRO_5030974628" description="phospholipase D" evidence="7">
    <location>
        <begin position="26"/>
        <end position="685"/>
    </location>
</feature>
<dbReference type="EMBL" id="DTDJ01000036">
    <property type="protein sequence ID" value="HGL17760.1"/>
    <property type="molecule type" value="Genomic_DNA"/>
</dbReference>
<evidence type="ECO:0000256" key="6">
    <source>
        <dbReference type="ARBA" id="ARBA00023098"/>
    </source>
</evidence>
<dbReference type="GO" id="GO:0016042">
    <property type="term" value="P:lipid catabolic process"/>
    <property type="evidence" value="ECO:0007669"/>
    <property type="project" value="UniProtKB-KW"/>
</dbReference>
<feature type="domain" description="PLD phosphodiesterase" evidence="8">
    <location>
        <begin position="543"/>
        <end position="570"/>
    </location>
</feature>
<organism evidence="9">
    <name type="scientific">candidate division WOR-3 bacterium</name>
    <dbReference type="NCBI Taxonomy" id="2052148"/>
    <lineage>
        <taxon>Bacteria</taxon>
        <taxon>Bacteria division WOR-3</taxon>
    </lineage>
</organism>
<keyword evidence="6" id="KW-0443">Lipid metabolism</keyword>
<keyword evidence="7" id="KW-0732">Signal</keyword>
<evidence type="ECO:0000256" key="3">
    <source>
        <dbReference type="ARBA" id="ARBA00012027"/>
    </source>
</evidence>